<accession>A0AAU8DSX8</accession>
<protein>
    <recommendedName>
        <fullName evidence="4">Major facilitator superfamily (MFS) profile domain-containing protein</fullName>
    </recommendedName>
</protein>
<sequence length="277" mass="29113">MSHPVTPSSSDSGPDRRDDDHDDHNRLDPPAPARDHTDWSDERTSASSTPLGTHSSSTDRNSSAPTERVAPQHIATTPIPAPQRVVPAETVIVREAEPTDLLTQEKAEFGGIKFGSALLGWLTTVGTIVVLAAVLAAIASGMNLDSNTSSSDLRGVGLGAAIALLVVLFLGYLAGGYVAGRMARFHGVRQGLAVWLWGVVIAIALSITAAIVGSQSTILVQANLPQIPFTSSGFTWQAILALVAVLLVTLLGAVLGGLMGMRFHRRIDRFAATNTLN</sequence>
<feature type="compositionally biased region" description="Polar residues" evidence="1">
    <location>
        <begin position="45"/>
        <end position="65"/>
    </location>
</feature>
<feature type="region of interest" description="Disordered" evidence="1">
    <location>
        <begin position="1"/>
        <end position="69"/>
    </location>
</feature>
<keyword evidence="2" id="KW-1133">Transmembrane helix</keyword>
<organism evidence="3">
    <name type="scientific">Nakamurella sp. A5-74</name>
    <dbReference type="NCBI Taxonomy" id="3158264"/>
    <lineage>
        <taxon>Bacteria</taxon>
        <taxon>Bacillati</taxon>
        <taxon>Actinomycetota</taxon>
        <taxon>Actinomycetes</taxon>
        <taxon>Nakamurellales</taxon>
        <taxon>Nakamurellaceae</taxon>
        <taxon>Nakamurella</taxon>
    </lineage>
</organism>
<keyword evidence="2" id="KW-0472">Membrane</keyword>
<dbReference type="AlphaFoldDB" id="A0AAU8DSX8"/>
<name>A0AAU8DSX8_9ACTN</name>
<gene>
    <name evidence="3" type="ORF">ABLG96_03380</name>
</gene>
<reference evidence="3" key="1">
    <citation type="submission" date="2024-05" db="EMBL/GenBank/DDBJ databases">
        <authorList>
            <person name="Cai S.Y."/>
            <person name="Jin L.M."/>
            <person name="Li H.R."/>
        </authorList>
    </citation>
    <scope>NUCLEOTIDE SEQUENCE</scope>
    <source>
        <strain evidence="3">A5-74</strain>
    </source>
</reference>
<keyword evidence="2" id="KW-0812">Transmembrane</keyword>
<evidence type="ECO:0000256" key="1">
    <source>
        <dbReference type="SAM" id="MobiDB-lite"/>
    </source>
</evidence>
<dbReference type="EMBL" id="CP159218">
    <property type="protein sequence ID" value="XCG64400.1"/>
    <property type="molecule type" value="Genomic_DNA"/>
</dbReference>
<proteinExistence type="predicted"/>
<feature type="transmembrane region" description="Helical" evidence="2">
    <location>
        <begin position="118"/>
        <end position="138"/>
    </location>
</feature>
<feature type="transmembrane region" description="Helical" evidence="2">
    <location>
        <begin position="158"/>
        <end position="180"/>
    </location>
</feature>
<feature type="compositionally biased region" description="Basic and acidic residues" evidence="1">
    <location>
        <begin position="13"/>
        <end position="44"/>
    </location>
</feature>
<dbReference type="RefSeq" id="WP_353650013.1">
    <property type="nucleotide sequence ID" value="NZ_CP159218.1"/>
</dbReference>
<feature type="transmembrane region" description="Helical" evidence="2">
    <location>
        <begin position="234"/>
        <end position="259"/>
    </location>
</feature>
<evidence type="ECO:0008006" key="4">
    <source>
        <dbReference type="Google" id="ProtNLM"/>
    </source>
</evidence>
<evidence type="ECO:0000313" key="3">
    <source>
        <dbReference type="EMBL" id="XCG64400.1"/>
    </source>
</evidence>
<evidence type="ECO:0000256" key="2">
    <source>
        <dbReference type="SAM" id="Phobius"/>
    </source>
</evidence>
<feature type="transmembrane region" description="Helical" evidence="2">
    <location>
        <begin position="192"/>
        <end position="214"/>
    </location>
</feature>